<dbReference type="AlphaFoldDB" id="A0A9J6D798"/>
<evidence type="ECO:0000313" key="3">
    <source>
        <dbReference type="Proteomes" id="UP000821866"/>
    </source>
</evidence>
<dbReference type="EMBL" id="JABSTU010000011">
    <property type="protein sequence ID" value="KAH8009687.1"/>
    <property type="molecule type" value="Genomic_DNA"/>
</dbReference>
<reference evidence="2" key="2">
    <citation type="submission" date="2021-09" db="EMBL/GenBank/DDBJ databases">
        <authorList>
            <person name="Jia N."/>
            <person name="Wang J."/>
            <person name="Shi W."/>
            <person name="Du L."/>
            <person name="Sun Y."/>
            <person name="Zhan W."/>
            <person name="Jiang J."/>
            <person name="Wang Q."/>
            <person name="Zhang B."/>
            <person name="Ji P."/>
            <person name="Sakyi L.B."/>
            <person name="Cui X."/>
            <person name="Yuan T."/>
            <person name="Jiang B."/>
            <person name="Yang W."/>
            <person name="Lam T.T.-Y."/>
            <person name="Chang Q."/>
            <person name="Ding S."/>
            <person name="Wang X."/>
            <person name="Zhu J."/>
            <person name="Ruan X."/>
            <person name="Zhao L."/>
            <person name="Wei J."/>
            <person name="Que T."/>
            <person name="Du C."/>
            <person name="Cheng J."/>
            <person name="Dai P."/>
            <person name="Han X."/>
            <person name="Huang E."/>
            <person name="Gao Y."/>
            <person name="Liu J."/>
            <person name="Shao H."/>
            <person name="Ye R."/>
            <person name="Li L."/>
            <person name="Wei W."/>
            <person name="Wang X."/>
            <person name="Wang C."/>
            <person name="Huo Q."/>
            <person name="Li W."/>
            <person name="Guo W."/>
            <person name="Chen H."/>
            <person name="Chen S."/>
            <person name="Zhou L."/>
            <person name="Zhou L."/>
            <person name="Ni X."/>
            <person name="Tian J."/>
            <person name="Zhou Y."/>
            <person name="Sheng Y."/>
            <person name="Liu T."/>
            <person name="Pan Y."/>
            <person name="Xia L."/>
            <person name="Li J."/>
            <person name="Zhao F."/>
            <person name="Cao W."/>
        </authorList>
    </citation>
    <scope>NUCLEOTIDE SEQUENCE</scope>
    <source>
        <strain evidence="2">Rmic-2018</strain>
        <tissue evidence="2">Larvae</tissue>
    </source>
</reference>
<dbReference type="VEuPathDB" id="VectorBase:LOC119165342"/>
<comment type="caution">
    <text evidence="2">The sequence shown here is derived from an EMBL/GenBank/DDBJ whole genome shotgun (WGS) entry which is preliminary data.</text>
</comment>
<keyword evidence="3" id="KW-1185">Reference proteome</keyword>
<protein>
    <submittedName>
        <fullName evidence="2">Uncharacterized protein</fullName>
    </submittedName>
</protein>
<evidence type="ECO:0000256" key="1">
    <source>
        <dbReference type="SAM" id="MobiDB-lite"/>
    </source>
</evidence>
<proteinExistence type="predicted"/>
<feature type="compositionally biased region" description="Basic and acidic residues" evidence="1">
    <location>
        <begin position="208"/>
        <end position="224"/>
    </location>
</feature>
<evidence type="ECO:0000313" key="2">
    <source>
        <dbReference type="EMBL" id="KAH8009687.1"/>
    </source>
</evidence>
<sequence length="238" mass="25370">MVCRTVQSSLAATGEELCRSSGDGTDVAPGMVPDVKSKRACTATLGKEAFCEAKSVESPYALARTPADSALASVPAVARSDAMATVAGAVGRWREDECTSNAFKTSTSLQTRNRSVASLLNILGDTSIANIMEGPAPKPAKFLGGCPLSTIVLPTVPSMPRRGGLVAKGSSRTDVRRPEEDRYDAWERGEMDYMGVDAFVHIQRKLDRAIKGPPSGEKHEKDEESLSESTYLDVLTDT</sequence>
<dbReference type="Proteomes" id="UP000821866">
    <property type="component" value="Chromosome 9"/>
</dbReference>
<gene>
    <name evidence="2" type="ORF">HPB51_018998</name>
</gene>
<organism evidence="2 3">
    <name type="scientific">Rhipicephalus microplus</name>
    <name type="common">Cattle tick</name>
    <name type="synonym">Boophilus microplus</name>
    <dbReference type="NCBI Taxonomy" id="6941"/>
    <lineage>
        <taxon>Eukaryota</taxon>
        <taxon>Metazoa</taxon>
        <taxon>Ecdysozoa</taxon>
        <taxon>Arthropoda</taxon>
        <taxon>Chelicerata</taxon>
        <taxon>Arachnida</taxon>
        <taxon>Acari</taxon>
        <taxon>Parasitiformes</taxon>
        <taxon>Ixodida</taxon>
        <taxon>Ixodoidea</taxon>
        <taxon>Ixodidae</taxon>
        <taxon>Rhipicephalinae</taxon>
        <taxon>Rhipicephalus</taxon>
        <taxon>Boophilus</taxon>
    </lineage>
</organism>
<name>A0A9J6D798_RHIMP</name>
<feature type="region of interest" description="Disordered" evidence="1">
    <location>
        <begin position="208"/>
        <end position="238"/>
    </location>
</feature>
<accession>A0A9J6D798</accession>
<reference evidence="2" key="1">
    <citation type="journal article" date="2020" name="Cell">
        <title>Large-Scale Comparative Analyses of Tick Genomes Elucidate Their Genetic Diversity and Vector Capacities.</title>
        <authorList>
            <consortium name="Tick Genome and Microbiome Consortium (TIGMIC)"/>
            <person name="Jia N."/>
            <person name="Wang J."/>
            <person name="Shi W."/>
            <person name="Du L."/>
            <person name="Sun Y."/>
            <person name="Zhan W."/>
            <person name="Jiang J.F."/>
            <person name="Wang Q."/>
            <person name="Zhang B."/>
            <person name="Ji P."/>
            <person name="Bell-Sakyi L."/>
            <person name="Cui X.M."/>
            <person name="Yuan T.T."/>
            <person name="Jiang B.G."/>
            <person name="Yang W.F."/>
            <person name="Lam T.T."/>
            <person name="Chang Q.C."/>
            <person name="Ding S.J."/>
            <person name="Wang X.J."/>
            <person name="Zhu J.G."/>
            <person name="Ruan X.D."/>
            <person name="Zhao L."/>
            <person name="Wei J.T."/>
            <person name="Ye R.Z."/>
            <person name="Que T.C."/>
            <person name="Du C.H."/>
            <person name="Zhou Y.H."/>
            <person name="Cheng J.X."/>
            <person name="Dai P.F."/>
            <person name="Guo W.B."/>
            <person name="Han X.H."/>
            <person name="Huang E.J."/>
            <person name="Li L.F."/>
            <person name="Wei W."/>
            <person name="Gao Y.C."/>
            <person name="Liu J.Z."/>
            <person name="Shao H.Z."/>
            <person name="Wang X."/>
            <person name="Wang C.C."/>
            <person name="Yang T.C."/>
            <person name="Huo Q.B."/>
            <person name="Li W."/>
            <person name="Chen H.Y."/>
            <person name="Chen S.E."/>
            <person name="Zhou L.G."/>
            <person name="Ni X.B."/>
            <person name="Tian J.H."/>
            <person name="Sheng Y."/>
            <person name="Liu T."/>
            <person name="Pan Y.S."/>
            <person name="Xia L.Y."/>
            <person name="Li J."/>
            <person name="Zhao F."/>
            <person name="Cao W.C."/>
        </authorList>
    </citation>
    <scope>NUCLEOTIDE SEQUENCE</scope>
    <source>
        <strain evidence="2">Rmic-2018</strain>
    </source>
</reference>